<dbReference type="SUPFAM" id="SSF51161">
    <property type="entry name" value="Trimeric LpxA-like enzymes"/>
    <property type="match status" value="1"/>
</dbReference>
<dbReference type="PANTHER" id="PTHR13061">
    <property type="entry name" value="DYNACTIN SUBUNIT P25"/>
    <property type="match status" value="1"/>
</dbReference>
<organism evidence="1 2">
    <name type="scientific">Terrabacter terrigena</name>
    <dbReference type="NCBI Taxonomy" id="574718"/>
    <lineage>
        <taxon>Bacteria</taxon>
        <taxon>Bacillati</taxon>
        <taxon>Actinomycetota</taxon>
        <taxon>Actinomycetes</taxon>
        <taxon>Micrococcales</taxon>
        <taxon>Intrasporangiaceae</taxon>
        <taxon>Terrabacter</taxon>
    </lineage>
</organism>
<dbReference type="InterPro" id="IPR050484">
    <property type="entry name" value="Transf_Hexapept/Carb_Anhydrase"/>
</dbReference>
<dbReference type="EMBL" id="JBHTKH010000023">
    <property type="protein sequence ID" value="MFD1056679.1"/>
    <property type="molecule type" value="Genomic_DNA"/>
</dbReference>
<dbReference type="Gene3D" id="2.160.10.10">
    <property type="entry name" value="Hexapeptide repeat proteins"/>
    <property type="match status" value="1"/>
</dbReference>
<dbReference type="InterPro" id="IPR001451">
    <property type="entry name" value="Hexapep"/>
</dbReference>
<dbReference type="Pfam" id="PF00132">
    <property type="entry name" value="Hexapep"/>
    <property type="match status" value="1"/>
</dbReference>
<comment type="caution">
    <text evidence="1">The sequence shown here is derived from an EMBL/GenBank/DDBJ whole genome shotgun (WGS) entry which is preliminary data.</text>
</comment>
<dbReference type="InterPro" id="IPR047324">
    <property type="entry name" value="LbH_gamma_CA-like"/>
</dbReference>
<protein>
    <submittedName>
        <fullName evidence="1">Gamma carbonic anhydrase family protein</fullName>
    </submittedName>
</protein>
<keyword evidence="2" id="KW-1185">Reference proteome</keyword>
<accession>A0ABW3N4H7</accession>
<dbReference type="RefSeq" id="WP_386054787.1">
    <property type="nucleotide sequence ID" value="NZ_JBHTKH010000023.1"/>
</dbReference>
<gene>
    <name evidence="1" type="ORF">ACFQ2V_20425</name>
</gene>
<evidence type="ECO:0000313" key="2">
    <source>
        <dbReference type="Proteomes" id="UP001597046"/>
    </source>
</evidence>
<dbReference type="PANTHER" id="PTHR13061:SF29">
    <property type="entry name" value="GAMMA CARBONIC ANHYDRASE-LIKE 1, MITOCHONDRIAL-RELATED"/>
    <property type="match status" value="1"/>
</dbReference>
<sequence>MIVTLDGAAPEVDPTAWVAPSADLVGAVRLLAGSSVWYTAVLRADFDPIALGERSNLQDGVVVHTDAGHPTTIGSGVSVGHRAVLHGCTIEDDCLIGMGSVVLNGAHVGAGSLVAAGAVVPEGAVIPPRSLVAGVPGTVRREIDDDGLARIRANADVYVELTRRHRDATGG</sequence>
<name>A0ABW3N4H7_9MICO</name>
<reference evidence="2" key="1">
    <citation type="journal article" date="2019" name="Int. J. Syst. Evol. Microbiol.">
        <title>The Global Catalogue of Microorganisms (GCM) 10K type strain sequencing project: providing services to taxonomists for standard genome sequencing and annotation.</title>
        <authorList>
            <consortium name="The Broad Institute Genomics Platform"/>
            <consortium name="The Broad Institute Genome Sequencing Center for Infectious Disease"/>
            <person name="Wu L."/>
            <person name="Ma J."/>
        </authorList>
    </citation>
    <scope>NUCLEOTIDE SEQUENCE [LARGE SCALE GENOMIC DNA]</scope>
    <source>
        <strain evidence="2">CCUG 57508</strain>
    </source>
</reference>
<dbReference type="Proteomes" id="UP001597046">
    <property type="component" value="Unassembled WGS sequence"/>
</dbReference>
<proteinExistence type="predicted"/>
<evidence type="ECO:0000313" key="1">
    <source>
        <dbReference type="EMBL" id="MFD1056679.1"/>
    </source>
</evidence>
<dbReference type="InterPro" id="IPR011004">
    <property type="entry name" value="Trimer_LpxA-like_sf"/>
</dbReference>
<dbReference type="CDD" id="cd04645">
    <property type="entry name" value="LbH_gamma_CA_like"/>
    <property type="match status" value="1"/>
</dbReference>